<gene>
    <name evidence="4" type="ORF">ZIOFF_062980</name>
</gene>
<dbReference type="NCBIfam" id="TIGR01614">
    <property type="entry name" value="PME_inhib"/>
    <property type="match status" value="1"/>
</dbReference>
<name>A0A8J5F5S8_ZINOF</name>
<dbReference type="SUPFAM" id="SSF101148">
    <property type="entry name" value="Plant invertase/pectin methylesterase inhibitor"/>
    <property type="match status" value="1"/>
</dbReference>
<protein>
    <recommendedName>
        <fullName evidence="3">Pectinesterase inhibitor domain-containing protein</fullName>
    </recommendedName>
</protein>
<keyword evidence="5" id="KW-1185">Reference proteome</keyword>
<dbReference type="SMART" id="SM00856">
    <property type="entry name" value="PMEI"/>
    <property type="match status" value="1"/>
</dbReference>
<feature type="region of interest" description="Disordered" evidence="1">
    <location>
        <begin position="30"/>
        <end position="59"/>
    </location>
</feature>
<proteinExistence type="predicted"/>
<reference evidence="4 5" key="1">
    <citation type="submission" date="2020-08" db="EMBL/GenBank/DDBJ databases">
        <title>Plant Genome Project.</title>
        <authorList>
            <person name="Zhang R.-G."/>
        </authorList>
    </citation>
    <scope>NUCLEOTIDE SEQUENCE [LARGE SCALE GENOMIC DNA]</scope>
    <source>
        <tissue evidence="4">Rhizome</tissue>
    </source>
</reference>
<keyword evidence="2" id="KW-0732">Signal</keyword>
<dbReference type="AlphaFoldDB" id="A0A8J5F5S8"/>
<evidence type="ECO:0000313" key="5">
    <source>
        <dbReference type="Proteomes" id="UP000734854"/>
    </source>
</evidence>
<feature type="chain" id="PRO_5035220602" description="Pectinesterase inhibitor domain-containing protein" evidence="2">
    <location>
        <begin position="22"/>
        <end position="294"/>
    </location>
</feature>
<dbReference type="PANTHER" id="PTHR31707">
    <property type="entry name" value="PECTINESTERASE"/>
    <property type="match status" value="1"/>
</dbReference>
<organism evidence="4 5">
    <name type="scientific">Zingiber officinale</name>
    <name type="common">Ginger</name>
    <name type="synonym">Amomum zingiber</name>
    <dbReference type="NCBI Taxonomy" id="94328"/>
    <lineage>
        <taxon>Eukaryota</taxon>
        <taxon>Viridiplantae</taxon>
        <taxon>Streptophyta</taxon>
        <taxon>Embryophyta</taxon>
        <taxon>Tracheophyta</taxon>
        <taxon>Spermatophyta</taxon>
        <taxon>Magnoliopsida</taxon>
        <taxon>Liliopsida</taxon>
        <taxon>Zingiberales</taxon>
        <taxon>Zingiberaceae</taxon>
        <taxon>Zingiber</taxon>
    </lineage>
</organism>
<comment type="caution">
    <text evidence="4">The sequence shown here is derived from an EMBL/GenBank/DDBJ whole genome shotgun (WGS) entry which is preliminary data.</text>
</comment>
<accession>A0A8J5F5S8</accession>
<dbReference type="Gene3D" id="1.20.140.40">
    <property type="entry name" value="Invertase/pectin methylesterase inhibitor family protein"/>
    <property type="match status" value="1"/>
</dbReference>
<dbReference type="GO" id="GO:0004857">
    <property type="term" value="F:enzyme inhibitor activity"/>
    <property type="evidence" value="ECO:0007669"/>
    <property type="project" value="InterPro"/>
</dbReference>
<feature type="domain" description="Pectinesterase inhibitor" evidence="3">
    <location>
        <begin position="66"/>
        <end position="208"/>
    </location>
</feature>
<dbReference type="Pfam" id="PF04043">
    <property type="entry name" value="PMEI"/>
    <property type="match status" value="1"/>
</dbReference>
<evidence type="ECO:0000256" key="2">
    <source>
        <dbReference type="SAM" id="SignalP"/>
    </source>
</evidence>
<dbReference type="Proteomes" id="UP000734854">
    <property type="component" value="Unassembled WGS sequence"/>
</dbReference>
<dbReference type="CDD" id="cd15798">
    <property type="entry name" value="PMEI-like_3"/>
    <property type="match status" value="1"/>
</dbReference>
<dbReference type="EMBL" id="JACMSC010000017">
    <property type="protein sequence ID" value="KAG6479514.1"/>
    <property type="molecule type" value="Genomic_DNA"/>
</dbReference>
<evidence type="ECO:0000256" key="1">
    <source>
        <dbReference type="SAM" id="MobiDB-lite"/>
    </source>
</evidence>
<feature type="signal peptide" evidence="2">
    <location>
        <begin position="1"/>
        <end position="21"/>
    </location>
</feature>
<dbReference type="InterPro" id="IPR035513">
    <property type="entry name" value="Invertase/methylesterase_inhib"/>
</dbReference>
<evidence type="ECO:0000259" key="3">
    <source>
        <dbReference type="SMART" id="SM00856"/>
    </source>
</evidence>
<dbReference type="InterPro" id="IPR006501">
    <property type="entry name" value="Pectinesterase_inhib_dom"/>
</dbReference>
<sequence length="294" mass="31281">MIIAANSLSMILVVAICAVVAIVNNSKSTIANSTSSSSTSSSISSHKSSSTSSSFTSSSNSTKWFQISNAIQVLCSPTTHLTICESNLKDAVNAISTPKDLDRVAIDVIVDEVSKAFEHSDTVGTMAVKSAVEVCQKQVAELNSALNAIDAYHLNQLPEQVHELKNWLSAAATYQETCIDGFPDGEQKDKILAAMTTAKQLTCNALAIVGRLSSFLSLIKIGGGSSSRRLLAKDRLIEEDGAPNWLRDGDVKQFLLGGAVKQLTPNIIVAKDDSGDFKTISEVLAKIPNSYDGR</sequence>
<evidence type="ECO:0000313" key="4">
    <source>
        <dbReference type="EMBL" id="KAG6479514.1"/>
    </source>
</evidence>